<evidence type="ECO:0000313" key="5">
    <source>
        <dbReference type="Proteomes" id="UP000187321"/>
    </source>
</evidence>
<feature type="compositionally biased region" description="Polar residues" evidence="1">
    <location>
        <begin position="48"/>
        <end position="59"/>
    </location>
</feature>
<evidence type="ECO:0000313" key="4">
    <source>
        <dbReference type="Proteomes" id="UP000185687"/>
    </source>
</evidence>
<feature type="compositionally biased region" description="Basic and acidic residues" evidence="1">
    <location>
        <begin position="72"/>
        <end position="84"/>
    </location>
</feature>
<sequence>MERVTHRMPERLVNGIESLVDAGHYPNRSEALRDGARTLLNEHDQLTLEGNQEASTDNPVRTDGNGLAVDPESERERRTDRREQYGTLNPSGRLLTSSELRAELPMVLARSNADGARITSAHGGEETVTLELTYHVDGRLGVFGAGKADPEEIRVVQIGNVHVALQAGDTVRDLFRKAGVPTYVDSIEEALESYAVVPADVVEGPLKPSPEDVLEYDLASVGDGDALDMHLVSDLDQPVYTPCAGDGDE</sequence>
<proteinExistence type="predicted"/>
<dbReference type="SUPFAM" id="SSF47598">
    <property type="entry name" value="Ribbon-helix-helix"/>
    <property type="match status" value="1"/>
</dbReference>
<dbReference type="GeneID" id="95971831"/>
<dbReference type="Gene3D" id="1.10.1220.10">
    <property type="entry name" value="Met repressor-like"/>
    <property type="match status" value="1"/>
</dbReference>
<dbReference type="AlphaFoldDB" id="A0A1N7G245"/>
<dbReference type="GO" id="GO:0003677">
    <property type="term" value="F:DNA binding"/>
    <property type="evidence" value="ECO:0007669"/>
    <property type="project" value="UniProtKB-KW"/>
</dbReference>
<name>A0A1N7G245_9EURY</name>
<dbReference type="Proteomes" id="UP000187321">
    <property type="component" value="Plasmid unnamed2"/>
</dbReference>
<protein>
    <submittedName>
        <fullName evidence="3">Transcriptional regulator, contains Arc/MetJ-type RHH (Ribbon-helix-helix) DNA-binding domain</fullName>
    </submittedName>
</protein>
<accession>A0A1N7G245</accession>
<reference evidence="2 5" key="1">
    <citation type="submission" date="2017-01" db="EMBL/GenBank/DDBJ databases">
        <title>Complete genome sequence of Haloterrigena daqingensis type strain (JX313T).</title>
        <authorList>
            <person name="Shuang W."/>
        </authorList>
    </citation>
    <scope>NUCLEOTIDE SEQUENCE [LARGE SCALE GENOMIC DNA]</scope>
    <source>
        <strain evidence="5">JX313</strain>
        <strain evidence="2">JX313T</strain>
        <plasmid evidence="5">Plasmid unnamed2</plasmid>
        <plasmid evidence="2">unnamed2</plasmid>
    </source>
</reference>
<dbReference type="GO" id="GO:0006355">
    <property type="term" value="P:regulation of DNA-templated transcription"/>
    <property type="evidence" value="ECO:0007669"/>
    <property type="project" value="InterPro"/>
</dbReference>
<reference evidence="3 4" key="2">
    <citation type="submission" date="2017-01" db="EMBL/GenBank/DDBJ databases">
        <authorList>
            <person name="Mah S.A."/>
            <person name="Swanson W.J."/>
            <person name="Moy G.W."/>
            <person name="Vacquier V.D."/>
        </authorList>
    </citation>
    <scope>NUCLEOTIDE SEQUENCE [LARGE SCALE GENOMIC DNA]</scope>
    <source>
        <strain evidence="3 4">CGMCC 1.8909</strain>
    </source>
</reference>
<dbReference type="Proteomes" id="UP000185687">
    <property type="component" value="Unassembled WGS sequence"/>
</dbReference>
<keyword evidence="4" id="KW-1185">Reference proteome</keyword>
<evidence type="ECO:0000256" key="1">
    <source>
        <dbReference type="SAM" id="MobiDB-lite"/>
    </source>
</evidence>
<feature type="region of interest" description="Disordered" evidence="1">
    <location>
        <begin position="47"/>
        <end position="92"/>
    </location>
</feature>
<dbReference type="KEGG" id="hda:BB347_18320"/>
<dbReference type="InterPro" id="IPR013321">
    <property type="entry name" value="Arc_rbn_hlx_hlx"/>
</dbReference>
<keyword evidence="2" id="KW-0614">Plasmid</keyword>
<keyword evidence="3" id="KW-0238">DNA-binding</keyword>
<evidence type="ECO:0000313" key="2">
    <source>
        <dbReference type="EMBL" id="APX98646.1"/>
    </source>
</evidence>
<dbReference type="RefSeq" id="WP_076584121.1">
    <property type="nucleotide sequence ID" value="NZ_CP019329.1"/>
</dbReference>
<dbReference type="EMBL" id="CP019329">
    <property type="protein sequence ID" value="APX98646.1"/>
    <property type="molecule type" value="Genomic_DNA"/>
</dbReference>
<organism evidence="3 4">
    <name type="scientific">Natronorubrum daqingense</name>
    <dbReference type="NCBI Taxonomy" id="588898"/>
    <lineage>
        <taxon>Archaea</taxon>
        <taxon>Methanobacteriati</taxon>
        <taxon>Methanobacteriota</taxon>
        <taxon>Stenosarchaea group</taxon>
        <taxon>Halobacteria</taxon>
        <taxon>Halobacteriales</taxon>
        <taxon>Natrialbaceae</taxon>
        <taxon>Natronorubrum</taxon>
    </lineage>
</organism>
<dbReference type="CDD" id="cd22231">
    <property type="entry name" value="RHH_NikR_HicB-like"/>
    <property type="match status" value="1"/>
</dbReference>
<dbReference type="InterPro" id="IPR010985">
    <property type="entry name" value="Ribbon_hlx_hlx"/>
</dbReference>
<dbReference type="EMBL" id="FTNP01000008">
    <property type="protein sequence ID" value="SIS06621.1"/>
    <property type="molecule type" value="Genomic_DNA"/>
</dbReference>
<evidence type="ECO:0000313" key="3">
    <source>
        <dbReference type="EMBL" id="SIS06621.1"/>
    </source>
</evidence>
<geneLocation type="plasmid" evidence="2">
    <name>unnamed2</name>
</geneLocation>
<gene>
    <name evidence="2" type="ORF">BB347_18320</name>
    <name evidence="3" type="ORF">SAMN05421809_3681</name>
</gene>